<evidence type="ECO:0000313" key="1">
    <source>
        <dbReference type="EMBL" id="JAD80871.1"/>
    </source>
</evidence>
<accession>A0A0A9CZ27</accession>
<organism evidence="1">
    <name type="scientific">Arundo donax</name>
    <name type="common">Giant reed</name>
    <name type="synonym">Donax arundinaceus</name>
    <dbReference type="NCBI Taxonomy" id="35708"/>
    <lineage>
        <taxon>Eukaryota</taxon>
        <taxon>Viridiplantae</taxon>
        <taxon>Streptophyta</taxon>
        <taxon>Embryophyta</taxon>
        <taxon>Tracheophyta</taxon>
        <taxon>Spermatophyta</taxon>
        <taxon>Magnoliopsida</taxon>
        <taxon>Liliopsida</taxon>
        <taxon>Poales</taxon>
        <taxon>Poaceae</taxon>
        <taxon>PACMAD clade</taxon>
        <taxon>Arundinoideae</taxon>
        <taxon>Arundineae</taxon>
        <taxon>Arundo</taxon>
    </lineage>
</organism>
<name>A0A0A9CZ27_ARUDO</name>
<reference evidence="1" key="2">
    <citation type="journal article" date="2015" name="Data Brief">
        <title>Shoot transcriptome of the giant reed, Arundo donax.</title>
        <authorList>
            <person name="Barrero R.A."/>
            <person name="Guerrero F.D."/>
            <person name="Moolhuijzen P."/>
            <person name="Goolsby J.A."/>
            <person name="Tidwell J."/>
            <person name="Bellgard S.E."/>
            <person name="Bellgard M.I."/>
        </authorList>
    </citation>
    <scope>NUCLEOTIDE SEQUENCE</scope>
    <source>
        <tissue evidence="1">Shoot tissue taken approximately 20 cm above the soil surface</tissue>
    </source>
</reference>
<reference evidence="1" key="1">
    <citation type="submission" date="2014-09" db="EMBL/GenBank/DDBJ databases">
        <authorList>
            <person name="Magalhaes I.L.F."/>
            <person name="Oliveira U."/>
            <person name="Santos F.R."/>
            <person name="Vidigal T.H.D.A."/>
            <person name="Brescovit A.D."/>
            <person name="Santos A.J."/>
        </authorList>
    </citation>
    <scope>NUCLEOTIDE SEQUENCE</scope>
    <source>
        <tissue evidence="1">Shoot tissue taken approximately 20 cm above the soil surface</tissue>
    </source>
</reference>
<dbReference type="EMBL" id="GBRH01217024">
    <property type="protein sequence ID" value="JAD80871.1"/>
    <property type="molecule type" value="Transcribed_RNA"/>
</dbReference>
<sequence length="46" mass="5385">MYQLILEALALRLHLRTEFQNHFICFFVADQSWSHPHDEAAVLSSV</sequence>
<dbReference type="AlphaFoldDB" id="A0A0A9CZ27"/>
<protein>
    <submittedName>
        <fullName evidence="1">Uncharacterized protein</fullName>
    </submittedName>
</protein>
<proteinExistence type="predicted"/>